<keyword evidence="2" id="KW-1185">Reference proteome</keyword>
<dbReference type="EMBL" id="WHUW01000440">
    <property type="protein sequence ID" value="KAF8414731.1"/>
    <property type="molecule type" value="Genomic_DNA"/>
</dbReference>
<accession>A0AAD4B975</accession>
<gene>
    <name evidence="1" type="ORF">L210DRAFT_361059</name>
</gene>
<protein>
    <submittedName>
        <fullName evidence="1">Uncharacterized protein</fullName>
    </submittedName>
</protein>
<organism evidence="1 2">
    <name type="scientific">Boletus edulis BED1</name>
    <dbReference type="NCBI Taxonomy" id="1328754"/>
    <lineage>
        <taxon>Eukaryota</taxon>
        <taxon>Fungi</taxon>
        <taxon>Dikarya</taxon>
        <taxon>Basidiomycota</taxon>
        <taxon>Agaricomycotina</taxon>
        <taxon>Agaricomycetes</taxon>
        <taxon>Agaricomycetidae</taxon>
        <taxon>Boletales</taxon>
        <taxon>Boletineae</taxon>
        <taxon>Boletaceae</taxon>
        <taxon>Boletoideae</taxon>
        <taxon>Boletus</taxon>
    </lineage>
</organism>
<sequence>MMAWIVLCFQVALLYVVVFHALSLSRFYFVGVYCYKVCNVIAVMIPRSSFDRGALMYVRICSENPNAS</sequence>
<reference evidence="1" key="1">
    <citation type="submission" date="2019-10" db="EMBL/GenBank/DDBJ databases">
        <authorList>
            <consortium name="DOE Joint Genome Institute"/>
            <person name="Kuo A."/>
            <person name="Miyauchi S."/>
            <person name="Kiss E."/>
            <person name="Drula E."/>
            <person name="Kohler A."/>
            <person name="Sanchez-Garcia M."/>
            <person name="Andreopoulos B."/>
            <person name="Barry K.W."/>
            <person name="Bonito G."/>
            <person name="Buee M."/>
            <person name="Carver A."/>
            <person name="Chen C."/>
            <person name="Cichocki N."/>
            <person name="Clum A."/>
            <person name="Culley D."/>
            <person name="Crous P.W."/>
            <person name="Fauchery L."/>
            <person name="Girlanda M."/>
            <person name="Hayes R."/>
            <person name="Keri Z."/>
            <person name="LaButti K."/>
            <person name="Lipzen A."/>
            <person name="Lombard V."/>
            <person name="Magnuson J."/>
            <person name="Maillard F."/>
            <person name="Morin E."/>
            <person name="Murat C."/>
            <person name="Nolan M."/>
            <person name="Ohm R."/>
            <person name="Pangilinan J."/>
            <person name="Pereira M."/>
            <person name="Perotto S."/>
            <person name="Peter M."/>
            <person name="Riley R."/>
            <person name="Sitrit Y."/>
            <person name="Stielow B."/>
            <person name="Szollosi G."/>
            <person name="Zifcakova L."/>
            <person name="Stursova M."/>
            <person name="Spatafora J.W."/>
            <person name="Tedersoo L."/>
            <person name="Vaario L.-M."/>
            <person name="Yamada A."/>
            <person name="Yan M."/>
            <person name="Wang P."/>
            <person name="Xu J."/>
            <person name="Bruns T."/>
            <person name="Baldrian P."/>
            <person name="Vilgalys R."/>
            <person name="Henrissat B."/>
            <person name="Grigoriev I.V."/>
            <person name="Hibbett D."/>
            <person name="Nagy L.G."/>
            <person name="Martin F.M."/>
        </authorList>
    </citation>
    <scope>NUCLEOTIDE SEQUENCE</scope>
    <source>
        <strain evidence="1">BED1</strain>
    </source>
</reference>
<dbReference type="Proteomes" id="UP001194468">
    <property type="component" value="Unassembled WGS sequence"/>
</dbReference>
<comment type="caution">
    <text evidence="1">The sequence shown here is derived from an EMBL/GenBank/DDBJ whole genome shotgun (WGS) entry which is preliminary data.</text>
</comment>
<evidence type="ECO:0000313" key="2">
    <source>
        <dbReference type="Proteomes" id="UP001194468"/>
    </source>
</evidence>
<proteinExistence type="predicted"/>
<dbReference type="AlphaFoldDB" id="A0AAD4B975"/>
<name>A0AAD4B975_BOLED</name>
<reference evidence="1" key="2">
    <citation type="journal article" date="2020" name="Nat. Commun.">
        <title>Large-scale genome sequencing of mycorrhizal fungi provides insights into the early evolution of symbiotic traits.</title>
        <authorList>
            <person name="Miyauchi S."/>
            <person name="Kiss E."/>
            <person name="Kuo A."/>
            <person name="Drula E."/>
            <person name="Kohler A."/>
            <person name="Sanchez-Garcia M."/>
            <person name="Morin E."/>
            <person name="Andreopoulos B."/>
            <person name="Barry K.W."/>
            <person name="Bonito G."/>
            <person name="Buee M."/>
            <person name="Carver A."/>
            <person name="Chen C."/>
            <person name="Cichocki N."/>
            <person name="Clum A."/>
            <person name="Culley D."/>
            <person name="Crous P.W."/>
            <person name="Fauchery L."/>
            <person name="Girlanda M."/>
            <person name="Hayes R.D."/>
            <person name="Keri Z."/>
            <person name="LaButti K."/>
            <person name="Lipzen A."/>
            <person name="Lombard V."/>
            <person name="Magnuson J."/>
            <person name="Maillard F."/>
            <person name="Murat C."/>
            <person name="Nolan M."/>
            <person name="Ohm R.A."/>
            <person name="Pangilinan J."/>
            <person name="Pereira M.F."/>
            <person name="Perotto S."/>
            <person name="Peter M."/>
            <person name="Pfister S."/>
            <person name="Riley R."/>
            <person name="Sitrit Y."/>
            <person name="Stielow J.B."/>
            <person name="Szollosi G."/>
            <person name="Zifcakova L."/>
            <person name="Stursova M."/>
            <person name="Spatafora J.W."/>
            <person name="Tedersoo L."/>
            <person name="Vaario L.M."/>
            <person name="Yamada A."/>
            <person name="Yan M."/>
            <person name="Wang P."/>
            <person name="Xu J."/>
            <person name="Bruns T."/>
            <person name="Baldrian P."/>
            <person name="Vilgalys R."/>
            <person name="Dunand C."/>
            <person name="Henrissat B."/>
            <person name="Grigoriev I.V."/>
            <person name="Hibbett D."/>
            <person name="Nagy L.G."/>
            <person name="Martin F.M."/>
        </authorList>
    </citation>
    <scope>NUCLEOTIDE SEQUENCE</scope>
    <source>
        <strain evidence="1">BED1</strain>
    </source>
</reference>
<evidence type="ECO:0000313" key="1">
    <source>
        <dbReference type="EMBL" id="KAF8414731.1"/>
    </source>
</evidence>